<evidence type="ECO:0000256" key="1">
    <source>
        <dbReference type="SAM" id="Coils"/>
    </source>
</evidence>
<feature type="region of interest" description="Disordered" evidence="2">
    <location>
        <begin position="63"/>
        <end position="93"/>
    </location>
</feature>
<evidence type="ECO:0000313" key="3">
    <source>
        <dbReference type="EMBL" id="PZC72095.1"/>
    </source>
</evidence>
<sequence>MRHAGDKLAGAGSDPATLSPHAHPCTLSPSFSVFNNLIVGLLLLIYVMPEQLVKVPRSASPVARAGAGDISERELSRERHNLQTPPARLQPAHPKKQLFSAPVNKFTAKWCAPSPNLARIRSCLDAYANQETPVRPVAKTKAASMEDLTPTKRILINRKNGLGVVESPVASATEELAAARVCRFMVVAAWRRRREDVRCLRKTLETQVSYSERLRIQVSTLKSLLDSDNAKVRMAMRELERLKQLLRDKEMEKSVLEREKRALEDDVCAAEDRASEISIGWRNCRNELEGVRAAAARGEQALARERAAHADTVRDRDNATTRTDEKQILLQATSDRLAQEEEARSLCSRKCEELNSRVSAAAEQTTALRAELAELRELLARLQAELALTREQLDWWPRPLTKMLGAARSWFRNPKAVHEALLWTLTPARHGIP</sequence>
<dbReference type="OrthoDB" id="7694231at2759"/>
<evidence type="ECO:0000313" key="4">
    <source>
        <dbReference type="Proteomes" id="UP000249218"/>
    </source>
</evidence>
<dbReference type="AlphaFoldDB" id="A0A2W1BE35"/>
<keyword evidence="4" id="KW-1185">Reference proteome</keyword>
<feature type="coiled-coil region" evidence="1">
    <location>
        <begin position="225"/>
        <end position="266"/>
    </location>
</feature>
<feature type="coiled-coil region" evidence="1">
    <location>
        <begin position="337"/>
        <end position="392"/>
    </location>
</feature>
<organism evidence="3 4">
    <name type="scientific">Helicoverpa armigera</name>
    <name type="common">Cotton bollworm</name>
    <name type="synonym">Heliothis armigera</name>
    <dbReference type="NCBI Taxonomy" id="29058"/>
    <lineage>
        <taxon>Eukaryota</taxon>
        <taxon>Metazoa</taxon>
        <taxon>Ecdysozoa</taxon>
        <taxon>Arthropoda</taxon>
        <taxon>Hexapoda</taxon>
        <taxon>Insecta</taxon>
        <taxon>Pterygota</taxon>
        <taxon>Neoptera</taxon>
        <taxon>Endopterygota</taxon>
        <taxon>Lepidoptera</taxon>
        <taxon>Glossata</taxon>
        <taxon>Ditrysia</taxon>
        <taxon>Noctuoidea</taxon>
        <taxon>Noctuidae</taxon>
        <taxon>Heliothinae</taxon>
        <taxon>Helicoverpa</taxon>
    </lineage>
</organism>
<accession>A0A2W1BE35</accession>
<proteinExistence type="predicted"/>
<dbReference type="EMBL" id="KZ150222">
    <property type="protein sequence ID" value="PZC72095.1"/>
    <property type="molecule type" value="Genomic_DNA"/>
</dbReference>
<gene>
    <name evidence="3" type="primary">HaOG211944</name>
    <name evidence="3" type="ORF">B5X24_HaOG211944</name>
</gene>
<reference evidence="3 4" key="1">
    <citation type="journal article" date="2017" name="BMC Biol.">
        <title>Genomic innovations, transcriptional plasticity and gene loss underlying the evolution and divergence of two highly polyphagous and invasive Helicoverpa pest species.</title>
        <authorList>
            <person name="Pearce S.L."/>
            <person name="Clarke D.F."/>
            <person name="East P.D."/>
            <person name="Elfekih S."/>
            <person name="Gordon K.H."/>
            <person name="Jermiin L.S."/>
            <person name="McGaughran A."/>
            <person name="Oakeshott J.G."/>
            <person name="Papanikolaou A."/>
            <person name="Perera O.P."/>
            <person name="Rane R.V."/>
            <person name="Richards S."/>
            <person name="Tay W.T."/>
            <person name="Walsh T.K."/>
            <person name="Anderson A."/>
            <person name="Anderson C.J."/>
            <person name="Asgari S."/>
            <person name="Board P.G."/>
            <person name="Bretschneider A."/>
            <person name="Campbell P.M."/>
            <person name="Chertemps T."/>
            <person name="Christeller J.T."/>
            <person name="Coppin C.W."/>
            <person name="Downes S.J."/>
            <person name="Duan G."/>
            <person name="Farnsworth C.A."/>
            <person name="Good R.T."/>
            <person name="Han L.B."/>
            <person name="Han Y.C."/>
            <person name="Hatje K."/>
            <person name="Horne I."/>
            <person name="Huang Y.P."/>
            <person name="Hughes D.S."/>
            <person name="Jacquin-Joly E."/>
            <person name="James W."/>
            <person name="Jhangiani S."/>
            <person name="Kollmar M."/>
            <person name="Kuwar S.S."/>
            <person name="Li S."/>
            <person name="Liu N.Y."/>
            <person name="Maibeche M.T."/>
            <person name="Miller J.R."/>
            <person name="Montagne N."/>
            <person name="Perry T."/>
            <person name="Qu J."/>
            <person name="Song S.V."/>
            <person name="Sutton G.G."/>
            <person name="Vogel H."/>
            <person name="Walenz B.P."/>
            <person name="Xu W."/>
            <person name="Zhang H.J."/>
            <person name="Zou Z."/>
            <person name="Batterham P."/>
            <person name="Edwards O.R."/>
            <person name="Feyereisen R."/>
            <person name="Gibbs R.A."/>
            <person name="Heckel D.G."/>
            <person name="McGrath A."/>
            <person name="Robin C."/>
            <person name="Scherer S.E."/>
            <person name="Worley K.C."/>
            <person name="Wu Y.D."/>
        </authorList>
    </citation>
    <scope>NUCLEOTIDE SEQUENCE [LARGE SCALE GENOMIC DNA]</scope>
    <source>
        <strain evidence="3">Harm_GR_Male_#8</strain>
        <tissue evidence="3">Whole organism</tissue>
    </source>
</reference>
<feature type="compositionally biased region" description="Basic and acidic residues" evidence="2">
    <location>
        <begin position="70"/>
        <end position="81"/>
    </location>
</feature>
<evidence type="ECO:0000256" key="2">
    <source>
        <dbReference type="SAM" id="MobiDB-lite"/>
    </source>
</evidence>
<dbReference type="Proteomes" id="UP000249218">
    <property type="component" value="Unassembled WGS sequence"/>
</dbReference>
<name>A0A2W1BE35_HELAM</name>
<keyword evidence="1" id="KW-0175">Coiled coil</keyword>
<protein>
    <submittedName>
        <fullName evidence="3">Uncharacterized protein</fullName>
    </submittedName>
</protein>